<dbReference type="AlphaFoldDB" id="A0A0J6W489"/>
<reference evidence="3 6" key="3">
    <citation type="submission" date="2019-01" db="EMBL/GenBank/DDBJ databases">
        <title>High-quality-draft genome sequences of five non-tuberculosis mycobacteriaceae isolated from a nosocomial environment.</title>
        <authorList>
            <person name="Tiago I."/>
            <person name="Alarico S."/>
            <person name="Pereira S.G."/>
            <person name="Coelho C."/>
            <person name="Maranha A."/>
            <person name="Empadinhas N."/>
        </authorList>
    </citation>
    <scope>NUCLEOTIDE SEQUENCE [LARGE SCALE GENOMIC DNA]</scope>
    <source>
        <strain evidence="3 6">22DIII</strain>
    </source>
</reference>
<keyword evidence="4" id="KW-1185">Reference proteome</keyword>
<accession>A0A0J6W489</accession>
<evidence type="ECO:0000313" key="3">
    <source>
        <dbReference type="EMBL" id="TDL03597.1"/>
    </source>
</evidence>
<gene>
    <name evidence="3" type="ORF">EUA04_25420</name>
    <name evidence="2" type="ORF">MOBUDSM44075_02199</name>
    <name evidence="1" type="ORF">WN67_10965</name>
</gene>
<reference evidence="1 4" key="2">
    <citation type="submission" date="2015-04" db="EMBL/GenBank/DDBJ databases">
        <title>Genome sequence of Mycobacterium obuense UC1.</title>
        <authorList>
            <person name="Greninger A.L."/>
            <person name="Cunningham G."/>
            <person name="Chiu C.Y."/>
            <person name="Miller S."/>
        </authorList>
    </citation>
    <scope>NUCLEOTIDE SEQUENCE [LARGE SCALE GENOMIC DNA]</scope>
    <source>
        <strain evidence="1 4">UC1</strain>
    </source>
</reference>
<name>A0A0J6W489_9MYCO</name>
<dbReference type="PATRIC" id="fig|1807.13.peg.3246"/>
<reference evidence="2 5" key="1">
    <citation type="journal article" date="2015" name="Genome Biol. Evol.">
        <title>Characterization of Three Mycobacterium spp. with Potential Use in Bioremediation by Genome Sequencing and Comparative Genomics.</title>
        <authorList>
            <person name="Das S."/>
            <person name="Pettersson B.M."/>
            <person name="Behra P.R."/>
            <person name="Ramesh M."/>
            <person name="Dasgupta S."/>
            <person name="Bhattacharya A."/>
            <person name="Kirsebom L.A."/>
        </authorList>
    </citation>
    <scope>NUCLEOTIDE SEQUENCE [LARGE SCALE GENOMIC DNA]</scope>
    <source>
        <strain evidence="2 5">DSM 44075</strain>
    </source>
</reference>
<dbReference type="Proteomes" id="UP000034150">
    <property type="component" value="Unassembled WGS sequence"/>
</dbReference>
<dbReference type="OrthoDB" id="4377352at2"/>
<evidence type="ECO:0000313" key="2">
    <source>
        <dbReference type="EMBL" id="KMO76462.1"/>
    </source>
</evidence>
<evidence type="ECO:0000313" key="5">
    <source>
        <dbReference type="Proteomes" id="UP000036313"/>
    </source>
</evidence>
<dbReference type="STRING" id="1807.MOBUDSM44075_02199"/>
<dbReference type="Proteomes" id="UP000036313">
    <property type="component" value="Unassembled WGS sequence"/>
</dbReference>
<evidence type="ECO:0000313" key="6">
    <source>
        <dbReference type="Proteomes" id="UP000294952"/>
    </source>
</evidence>
<protein>
    <submittedName>
        <fullName evidence="2">Uncharacterized protein</fullName>
    </submittedName>
</protein>
<organism evidence="2 5">
    <name type="scientific">Mycolicibacterium obuense</name>
    <dbReference type="NCBI Taxonomy" id="1807"/>
    <lineage>
        <taxon>Bacteria</taxon>
        <taxon>Bacillati</taxon>
        <taxon>Actinomycetota</taxon>
        <taxon>Actinomycetes</taxon>
        <taxon>Mycobacteriales</taxon>
        <taxon>Mycobacteriaceae</taxon>
        <taxon>Mycolicibacterium</taxon>
    </lineage>
</organism>
<evidence type="ECO:0000313" key="1">
    <source>
        <dbReference type="EMBL" id="KKF01929.1"/>
    </source>
</evidence>
<comment type="caution">
    <text evidence="2">The sequence shown here is derived from an EMBL/GenBank/DDBJ whole genome shotgun (WGS) entry which is preliminary data.</text>
</comment>
<evidence type="ECO:0000313" key="4">
    <source>
        <dbReference type="Proteomes" id="UP000034150"/>
    </source>
</evidence>
<dbReference type="EMBL" id="SDLP01000011">
    <property type="protein sequence ID" value="TDL03597.1"/>
    <property type="molecule type" value="Genomic_DNA"/>
</dbReference>
<dbReference type="EMBL" id="JYNU01000012">
    <property type="protein sequence ID" value="KMO76462.1"/>
    <property type="molecule type" value="Genomic_DNA"/>
</dbReference>
<proteinExistence type="predicted"/>
<dbReference type="Proteomes" id="UP000294952">
    <property type="component" value="Unassembled WGS sequence"/>
</dbReference>
<sequence length="99" mass="11032">MGLQQIGHGGQPLRTVFRRVHPPCAVLVDLVAMFPREPHSAGRYHPHGLQMDTVVEGRLSCWGLGEQGGWWGLVTYTVSFGGDKQSVTHWVPAWVLKMK</sequence>
<dbReference type="EMBL" id="LAUZ02000035">
    <property type="protein sequence ID" value="KKF01929.1"/>
    <property type="molecule type" value="Genomic_DNA"/>
</dbReference>